<dbReference type="AlphaFoldDB" id="A0A2I9DN06"/>
<dbReference type="InterPro" id="IPR029014">
    <property type="entry name" value="NiFe-Hase_large"/>
</dbReference>
<accession>A0A2I9DN06</accession>
<comment type="caution">
    <text evidence="1">The sequence shown here is derived from an EMBL/GenBank/DDBJ whole genome shotgun (WGS) entry which is preliminary data.</text>
</comment>
<sequence length="187" mass="20652">MTAPNLPQPLATELDPATWDEFLNRSERWFGQVPAAQASFRKLAEDVLDQLHGPHLRQLIGEVVDTARRHEAQVDELYRAIGGKPPSPGLLSVGGQLLSKGQEALGALQGLATGAQGWWDDLHQLFLASLNAIRAFSAAEQLGYALGIREIVDLTFPISLEKFKHHRMLQEITNELVPLAILYRMGV</sequence>
<dbReference type="SUPFAM" id="SSF56762">
    <property type="entry name" value="HydB/Nqo4-like"/>
    <property type="match status" value="1"/>
</dbReference>
<dbReference type="RefSeq" id="WP_103131253.1">
    <property type="nucleotide sequence ID" value="NZ_BFAG01000020.1"/>
</dbReference>
<gene>
    <name evidence="1" type="ORF">DAERI_200025</name>
</gene>
<dbReference type="OrthoDB" id="2452142at2"/>
<dbReference type="EMBL" id="BFAG01000020">
    <property type="protein sequence ID" value="GBF07968.1"/>
    <property type="molecule type" value="Genomic_DNA"/>
</dbReference>
<name>A0A2I9DN06_9DEIO</name>
<keyword evidence="2" id="KW-1185">Reference proteome</keyword>
<protein>
    <submittedName>
        <fullName evidence="1">Uncharacterized protein</fullName>
    </submittedName>
</protein>
<evidence type="ECO:0000313" key="2">
    <source>
        <dbReference type="Proteomes" id="UP000236569"/>
    </source>
</evidence>
<organism evidence="1 2">
    <name type="scientific">Deinococcus aerius</name>
    <dbReference type="NCBI Taxonomy" id="200253"/>
    <lineage>
        <taxon>Bacteria</taxon>
        <taxon>Thermotogati</taxon>
        <taxon>Deinococcota</taxon>
        <taxon>Deinococci</taxon>
        <taxon>Deinococcales</taxon>
        <taxon>Deinococcaceae</taxon>
        <taxon>Deinococcus</taxon>
    </lineage>
</organism>
<evidence type="ECO:0000313" key="1">
    <source>
        <dbReference type="EMBL" id="GBF07968.1"/>
    </source>
</evidence>
<dbReference type="Proteomes" id="UP000236569">
    <property type="component" value="Unassembled WGS sequence"/>
</dbReference>
<proteinExistence type="predicted"/>
<reference evidence="2" key="1">
    <citation type="submission" date="2018-01" db="EMBL/GenBank/DDBJ databases">
        <title>Draft Genome Sequence of the Radioresistant Bacterium Deinococcus aerius TR0125, Isolated from the Higher Atmosphere above Japan.</title>
        <authorList>
            <person name="Satoh K."/>
            <person name="Arai H."/>
            <person name="Sanzen T."/>
            <person name="Kawaguchi Y."/>
            <person name="Hayashi H."/>
            <person name="Yokobori S."/>
            <person name="Yamagishi A."/>
            <person name="Oono Y."/>
            <person name="Narumi I."/>
        </authorList>
    </citation>
    <scope>NUCLEOTIDE SEQUENCE [LARGE SCALE GENOMIC DNA]</scope>
    <source>
        <strain evidence="2">TR0125</strain>
    </source>
</reference>